<protein>
    <submittedName>
        <fullName evidence="1">Uncharacterized protein</fullName>
    </submittedName>
</protein>
<evidence type="ECO:0000313" key="1">
    <source>
        <dbReference type="EMBL" id="KAI9912278.1"/>
    </source>
</evidence>
<dbReference type="EMBL" id="CM047584">
    <property type="protein sequence ID" value="KAI9912278.1"/>
    <property type="molecule type" value="Genomic_DNA"/>
</dbReference>
<dbReference type="Proteomes" id="UP001163321">
    <property type="component" value="Chromosome 5"/>
</dbReference>
<comment type="caution">
    <text evidence="1">The sequence shown here is derived from an EMBL/GenBank/DDBJ whole genome shotgun (WGS) entry which is preliminary data.</text>
</comment>
<sequence>MACLHVTLHSATDLPSSDYSIVGGKSDPYVTFKLDGVEHRSSCAKNTLNPVWDPPEHFIFPVSDIVRSVLCVKVYDRDMLNPDDLLGSVVIPAAKFADEMDVSTLENYALSLESEFSNQERNSTLLLEIFLKREDQEKTEYVWENESWSMGNGWLPSNSSERRQWSSYDNSITSTTFSDVAPSVPSNMTDSGWQFALNHGGEEGWSYANSFAGPWTPTKTALSVVRRRLWENTFTRKSDG</sequence>
<evidence type="ECO:0000313" key="2">
    <source>
        <dbReference type="Proteomes" id="UP001163321"/>
    </source>
</evidence>
<keyword evidence="2" id="KW-1185">Reference proteome</keyword>
<accession>A0ACC0W0F4</accession>
<reference evidence="1 2" key="1">
    <citation type="journal article" date="2022" name="bioRxiv">
        <title>The genome of the oomycete Peronosclerospora sorghi, a cosmopolitan pathogen of maize and sorghum, is inflated with dispersed pseudogenes.</title>
        <authorList>
            <person name="Fletcher K."/>
            <person name="Martin F."/>
            <person name="Isakeit T."/>
            <person name="Cavanaugh K."/>
            <person name="Magill C."/>
            <person name="Michelmore R."/>
        </authorList>
    </citation>
    <scope>NUCLEOTIDE SEQUENCE [LARGE SCALE GENOMIC DNA]</scope>
    <source>
        <strain evidence="1">P6</strain>
    </source>
</reference>
<name>A0ACC0W0F4_9STRA</name>
<gene>
    <name evidence="1" type="ORF">PsorP6_009107</name>
</gene>
<organism evidence="1 2">
    <name type="scientific">Peronosclerospora sorghi</name>
    <dbReference type="NCBI Taxonomy" id="230839"/>
    <lineage>
        <taxon>Eukaryota</taxon>
        <taxon>Sar</taxon>
        <taxon>Stramenopiles</taxon>
        <taxon>Oomycota</taxon>
        <taxon>Peronosporomycetes</taxon>
        <taxon>Peronosporales</taxon>
        <taxon>Peronosporaceae</taxon>
        <taxon>Peronosclerospora</taxon>
    </lineage>
</organism>
<proteinExistence type="predicted"/>